<gene>
    <name evidence="5" type="ORF">VIN30_01440</name>
</gene>
<reference evidence="5 6" key="1">
    <citation type="submission" date="2024-01" db="EMBL/GenBank/DDBJ databases">
        <title>novel species in genus Adlercreutzia.</title>
        <authorList>
            <person name="Liu X."/>
        </authorList>
    </citation>
    <scope>NUCLEOTIDE SEQUENCE [LARGE SCALE GENOMIC DNA]</scope>
    <source>
        <strain evidence="5 6">R7</strain>
    </source>
</reference>
<evidence type="ECO:0000256" key="3">
    <source>
        <dbReference type="ARBA" id="ARBA00023163"/>
    </source>
</evidence>
<feature type="domain" description="HTH gntR-type" evidence="4">
    <location>
        <begin position="12"/>
        <end position="80"/>
    </location>
</feature>
<dbReference type="InterPro" id="IPR036388">
    <property type="entry name" value="WH-like_DNA-bd_sf"/>
</dbReference>
<evidence type="ECO:0000313" key="6">
    <source>
        <dbReference type="Proteomes" id="UP001349994"/>
    </source>
</evidence>
<evidence type="ECO:0000313" key="5">
    <source>
        <dbReference type="EMBL" id="MEC4175112.1"/>
    </source>
</evidence>
<dbReference type="InterPro" id="IPR036390">
    <property type="entry name" value="WH_DNA-bd_sf"/>
</dbReference>
<accession>A0ABU6IF92</accession>
<sequence length="136" mass="15500">MKELEIDERSTVPIWLQLRNRLIYLITSGHYKAGEKLPTVRELAINLKINYNTVNKVYLSLIHDGYIVSFRGKGTFVDDISKSRNETQSSPADGVIDLMIDRCLEIGVPLDDIANQVARRIEQYKANHPDRSGEGR</sequence>
<keyword evidence="2" id="KW-0238">DNA-binding</keyword>
<evidence type="ECO:0000256" key="1">
    <source>
        <dbReference type="ARBA" id="ARBA00023015"/>
    </source>
</evidence>
<keyword evidence="6" id="KW-1185">Reference proteome</keyword>
<protein>
    <submittedName>
        <fullName evidence="5">GntR family transcriptional regulator</fullName>
    </submittedName>
</protein>
<keyword evidence="1" id="KW-0805">Transcription regulation</keyword>
<evidence type="ECO:0000256" key="2">
    <source>
        <dbReference type="ARBA" id="ARBA00023125"/>
    </source>
</evidence>
<dbReference type="PROSITE" id="PS50949">
    <property type="entry name" value="HTH_GNTR"/>
    <property type="match status" value="1"/>
</dbReference>
<dbReference type="Pfam" id="PF00392">
    <property type="entry name" value="GntR"/>
    <property type="match status" value="1"/>
</dbReference>
<keyword evidence="3" id="KW-0804">Transcription</keyword>
<name>A0ABU6IF92_9ACTN</name>
<dbReference type="PANTHER" id="PTHR38445">
    <property type="entry name" value="HTH-TYPE TRANSCRIPTIONAL REPRESSOR YTRA"/>
    <property type="match status" value="1"/>
</dbReference>
<dbReference type="CDD" id="cd07377">
    <property type="entry name" value="WHTH_GntR"/>
    <property type="match status" value="1"/>
</dbReference>
<evidence type="ECO:0000259" key="4">
    <source>
        <dbReference type="PROSITE" id="PS50949"/>
    </source>
</evidence>
<dbReference type="SMART" id="SM00345">
    <property type="entry name" value="HTH_GNTR"/>
    <property type="match status" value="1"/>
</dbReference>
<dbReference type="Gene3D" id="1.10.10.10">
    <property type="entry name" value="Winged helix-like DNA-binding domain superfamily/Winged helix DNA-binding domain"/>
    <property type="match status" value="1"/>
</dbReference>
<dbReference type="Proteomes" id="UP001349994">
    <property type="component" value="Unassembled WGS sequence"/>
</dbReference>
<proteinExistence type="predicted"/>
<dbReference type="EMBL" id="JAYMFF010000002">
    <property type="protein sequence ID" value="MEC4175112.1"/>
    <property type="molecule type" value="Genomic_DNA"/>
</dbReference>
<dbReference type="InterPro" id="IPR000524">
    <property type="entry name" value="Tscrpt_reg_HTH_GntR"/>
</dbReference>
<dbReference type="PANTHER" id="PTHR38445:SF9">
    <property type="entry name" value="HTH-TYPE TRANSCRIPTIONAL REPRESSOR YTRA"/>
    <property type="match status" value="1"/>
</dbReference>
<organism evidence="5 6">
    <name type="scientific">Adlercreutzia wanghongyangiae</name>
    <dbReference type="NCBI Taxonomy" id="3111451"/>
    <lineage>
        <taxon>Bacteria</taxon>
        <taxon>Bacillati</taxon>
        <taxon>Actinomycetota</taxon>
        <taxon>Coriobacteriia</taxon>
        <taxon>Eggerthellales</taxon>
        <taxon>Eggerthellaceae</taxon>
        <taxon>Adlercreutzia</taxon>
    </lineage>
</organism>
<comment type="caution">
    <text evidence="5">The sequence shown here is derived from an EMBL/GenBank/DDBJ whole genome shotgun (WGS) entry which is preliminary data.</text>
</comment>
<dbReference type="SUPFAM" id="SSF46785">
    <property type="entry name" value="Winged helix' DNA-binding domain"/>
    <property type="match status" value="1"/>
</dbReference>
<dbReference type="RefSeq" id="WP_338208686.1">
    <property type="nucleotide sequence ID" value="NZ_JAYMFF010000002.1"/>
</dbReference>